<proteinExistence type="predicted"/>
<name>A0A0B8NLX0_9VIBR</name>
<gene>
    <name evidence="1" type="ORF">JCM19231_1882</name>
</gene>
<dbReference type="PROSITE" id="PS51257">
    <property type="entry name" value="PROKAR_LIPOPROTEIN"/>
    <property type="match status" value="1"/>
</dbReference>
<dbReference type="AlphaFoldDB" id="A0A0B8NLX0"/>
<dbReference type="Pfam" id="PF13698">
    <property type="entry name" value="DUF4156"/>
    <property type="match status" value="1"/>
</dbReference>
<evidence type="ECO:0000313" key="1">
    <source>
        <dbReference type="EMBL" id="GAM55066.1"/>
    </source>
</evidence>
<sequence length="110" mass="11979">MKYLLGIFALVALAGCTTPTKQLEPTAANVAVESFPIRANADCEWLGEVTGSEGHWYSYLFYPNDTLVEGALNELKNEASALGADTVLTIDKRYFQTSVTFSGSAYKCLK</sequence>
<organism evidence="1 2">
    <name type="scientific">Vibrio ishigakensis</name>
    <dbReference type="NCBI Taxonomy" id="1481914"/>
    <lineage>
        <taxon>Bacteria</taxon>
        <taxon>Pseudomonadati</taxon>
        <taxon>Pseudomonadota</taxon>
        <taxon>Gammaproteobacteria</taxon>
        <taxon>Vibrionales</taxon>
        <taxon>Vibrionaceae</taxon>
        <taxon>Vibrio</taxon>
    </lineage>
</organism>
<comment type="caution">
    <text evidence="1">The sequence shown here is derived from an EMBL/GenBank/DDBJ whole genome shotgun (WGS) entry which is preliminary data.</text>
</comment>
<reference evidence="1 2" key="2">
    <citation type="submission" date="2015-01" db="EMBL/GenBank/DDBJ databases">
        <authorList>
            <consortium name="NBRP consortium"/>
            <person name="Sawabe T."/>
            <person name="Meirelles P."/>
            <person name="Feng G."/>
            <person name="Sayaka M."/>
            <person name="Hattori M."/>
            <person name="Ohkuma M."/>
        </authorList>
    </citation>
    <scope>NUCLEOTIDE SEQUENCE [LARGE SCALE GENOMIC DNA]</scope>
    <source>
        <strain evidence="2">JCM 19231</strain>
    </source>
</reference>
<keyword evidence="2" id="KW-1185">Reference proteome</keyword>
<accession>A0A0B8NLX0</accession>
<dbReference type="Proteomes" id="UP000031671">
    <property type="component" value="Unassembled WGS sequence"/>
</dbReference>
<keyword evidence="1" id="KW-0449">Lipoprotein</keyword>
<protein>
    <submittedName>
        <fullName evidence="1">Putative outer membrane lipoprotein</fullName>
    </submittedName>
</protein>
<reference evidence="1 2" key="1">
    <citation type="submission" date="2015-01" db="EMBL/GenBank/DDBJ databases">
        <title>Vibrio sp. C1 JCM 19231 whole genome shotgun sequence.</title>
        <authorList>
            <person name="Sawabe T."/>
            <person name="Meirelles P."/>
            <person name="Feng G."/>
            <person name="Sayaka M."/>
            <person name="Hattori M."/>
            <person name="Ohkuma M."/>
        </authorList>
    </citation>
    <scope>NUCLEOTIDE SEQUENCE [LARGE SCALE GENOMIC DNA]</scope>
    <source>
        <strain evidence="2">JCM 19231</strain>
    </source>
</reference>
<dbReference type="InterPro" id="IPR025294">
    <property type="entry name" value="DUF4156"/>
</dbReference>
<evidence type="ECO:0000313" key="2">
    <source>
        <dbReference type="Proteomes" id="UP000031671"/>
    </source>
</evidence>
<dbReference type="RefSeq" id="WP_261837070.1">
    <property type="nucleotide sequence ID" value="NZ_AP024882.1"/>
</dbReference>
<dbReference type="EMBL" id="BBRZ01000010">
    <property type="protein sequence ID" value="GAM55066.1"/>
    <property type="molecule type" value="Genomic_DNA"/>
</dbReference>